<evidence type="ECO:0000259" key="2">
    <source>
        <dbReference type="Pfam" id="PF10077"/>
    </source>
</evidence>
<dbReference type="InterPro" id="IPR018689">
    <property type="entry name" value="Imm33_dom"/>
</dbReference>
<comment type="caution">
    <text evidence="3">The sequence shown here is derived from an EMBL/GenBank/DDBJ whole genome shotgun (WGS) entry which is preliminary data.</text>
</comment>
<name>A0A6I1MQH1_9CLOT</name>
<proteinExistence type="predicted"/>
<evidence type="ECO:0000313" key="3">
    <source>
        <dbReference type="EMBL" id="MPQ45053.1"/>
    </source>
</evidence>
<accession>A0A6I1MQH1</accession>
<dbReference type="AlphaFoldDB" id="A0A6I1MQH1"/>
<organism evidence="3 4">
    <name type="scientific">Clostridium tarantellae</name>
    <dbReference type="NCBI Taxonomy" id="39493"/>
    <lineage>
        <taxon>Bacteria</taxon>
        <taxon>Bacillati</taxon>
        <taxon>Bacillota</taxon>
        <taxon>Clostridia</taxon>
        <taxon>Eubacteriales</taxon>
        <taxon>Clostridiaceae</taxon>
        <taxon>Clostridium</taxon>
    </lineage>
</organism>
<feature type="domain" description="Immunity protein Imm33" evidence="1">
    <location>
        <begin position="122"/>
        <end position="206"/>
    </location>
</feature>
<dbReference type="PANTHER" id="PTHR38743">
    <property type="entry name" value="SIMILAR TO GLYOXYLASE I FAMILY PROTEIN"/>
    <property type="match status" value="1"/>
</dbReference>
<gene>
    <name evidence="3" type="ORF">GBZ86_15120</name>
</gene>
<dbReference type="Pfam" id="PF09951">
    <property type="entry name" value="Imm33"/>
    <property type="match status" value="1"/>
</dbReference>
<protein>
    <submittedName>
        <fullName evidence="3">DUF2185 domain-containing protein</fullName>
    </submittedName>
</protein>
<dbReference type="Pfam" id="PF10077">
    <property type="entry name" value="DUF2314"/>
    <property type="match status" value="1"/>
</dbReference>
<evidence type="ECO:0000313" key="4">
    <source>
        <dbReference type="Proteomes" id="UP000430345"/>
    </source>
</evidence>
<sequence length="208" mass="24354">MRFINIFGRNKPEFYLENVIEKNIKFPRTFLIPNQEEIEKLALGNLVKLIFVMKNPQKNGCRAEKIWIKITNNQNGIFTGVLYNDPYYLKSIKFGDIITFKAENITAIYGGAAPFNEKLFAIITQKALNKRQINWVVRTDDLDNEQDSGWQLFYGDESDQYLENSKNAKIISLEQVLDFEPLLESVFSNYGYAYEYSERNNKFIEVKE</sequence>
<reference evidence="3 4" key="1">
    <citation type="submission" date="2019-10" db="EMBL/GenBank/DDBJ databases">
        <title>The Genome Sequence of Clostridium tarantellae Isolated from Fish Brain.</title>
        <authorList>
            <person name="Bano L."/>
            <person name="Kiel M."/>
            <person name="Sales G."/>
            <person name="Doxey A.C."/>
            <person name="Mansfield M.J."/>
            <person name="Schiavone M."/>
            <person name="Rossetto O."/>
            <person name="Pirazzini M."/>
            <person name="Dobrindt U."/>
            <person name="Montecucco C."/>
        </authorList>
    </citation>
    <scope>NUCLEOTIDE SEQUENCE [LARGE SCALE GENOMIC DNA]</scope>
    <source>
        <strain evidence="3 4">DSM 3997</strain>
    </source>
</reference>
<feature type="domain" description="DUF2314" evidence="2">
    <location>
        <begin position="44"/>
        <end position="106"/>
    </location>
</feature>
<evidence type="ECO:0000259" key="1">
    <source>
        <dbReference type="Pfam" id="PF09951"/>
    </source>
</evidence>
<keyword evidence="4" id="KW-1185">Reference proteome</keyword>
<dbReference type="PANTHER" id="PTHR38743:SF2">
    <property type="entry name" value="DUF2185 DOMAIN-CONTAINING PROTEIN"/>
    <property type="match status" value="1"/>
</dbReference>
<dbReference type="Proteomes" id="UP000430345">
    <property type="component" value="Unassembled WGS sequence"/>
</dbReference>
<dbReference type="RefSeq" id="WP_152892030.1">
    <property type="nucleotide sequence ID" value="NZ_WHJC01000413.1"/>
</dbReference>
<dbReference type="InterPro" id="IPR018756">
    <property type="entry name" value="DUF2314"/>
</dbReference>
<dbReference type="EMBL" id="WHJC01000413">
    <property type="protein sequence ID" value="MPQ45053.1"/>
    <property type="molecule type" value="Genomic_DNA"/>
</dbReference>
<dbReference type="OrthoDB" id="4827574at2"/>